<name>A4BC46_9GAMM</name>
<feature type="transmembrane region" description="Helical" evidence="5">
    <location>
        <begin position="86"/>
        <end position="115"/>
    </location>
</feature>
<comment type="caution">
    <text evidence="7">The sequence shown here is derived from an EMBL/GenBank/DDBJ whole genome shotgun (WGS) entry which is preliminary data.</text>
</comment>
<keyword evidence="8" id="KW-1185">Reference proteome</keyword>
<dbReference type="HOGENOM" id="CLU_1223924_0_0_6"/>
<keyword evidence="2 5" id="KW-0812">Transmembrane</keyword>
<organism evidence="7 8">
    <name type="scientific">Reinekea blandensis MED297</name>
    <dbReference type="NCBI Taxonomy" id="314283"/>
    <lineage>
        <taxon>Bacteria</taxon>
        <taxon>Pseudomonadati</taxon>
        <taxon>Pseudomonadota</taxon>
        <taxon>Gammaproteobacteria</taxon>
        <taxon>Oceanospirillales</taxon>
        <taxon>Saccharospirillaceae</taxon>
        <taxon>Reinekea</taxon>
    </lineage>
</organism>
<dbReference type="InterPro" id="IPR006977">
    <property type="entry name" value="Yip1_dom"/>
</dbReference>
<evidence type="ECO:0000313" key="8">
    <source>
        <dbReference type="Proteomes" id="UP000005953"/>
    </source>
</evidence>
<feature type="transmembrane region" description="Helical" evidence="5">
    <location>
        <begin position="174"/>
        <end position="193"/>
    </location>
</feature>
<protein>
    <recommendedName>
        <fullName evidence="6">Yip1 domain-containing protein</fullName>
    </recommendedName>
</protein>
<keyword evidence="4 5" id="KW-0472">Membrane</keyword>
<feature type="transmembrane region" description="Helical" evidence="5">
    <location>
        <begin position="31"/>
        <end position="50"/>
    </location>
</feature>
<dbReference type="Pfam" id="PF04893">
    <property type="entry name" value="Yip1"/>
    <property type="match status" value="1"/>
</dbReference>
<dbReference type="OrthoDB" id="6272224at2"/>
<dbReference type="STRING" id="314283.MED297_01880"/>
<evidence type="ECO:0000256" key="4">
    <source>
        <dbReference type="ARBA" id="ARBA00023136"/>
    </source>
</evidence>
<feature type="transmembrane region" description="Helical" evidence="5">
    <location>
        <begin position="127"/>
        <end position="154"/>
    </location>
</feature>
<dbReference type="Proteomes" id="UP000005953">
    <property type="component" value="Unassembled WGS sequence"/>
</dbReference>
<keyword evidence="3 5" id="KW-1133">Transmembrane helix</keyword>
<proteinExistence type="predicted"/>
<evidence type="ECO:0000256" key="2">
    <source>
        <dbReference type="ARBA" id="ARBA00022692"/>
    </source>
</evidence>
<evidence type="ECO:0000313" key="7">
    <source>
        <dbReference type="EMBL" id="EAR10531.1"/>
    </source>
</evidence>
<dbReference type="EMBL" id="AAOE01000004">
    <property type="protein sequence ID" value="EAR10531.1"/>
    <property type="molecule type" value="Genomic_DNA"/>
</dbReference>
<evidence type="ECO:0000259" key="6">
    <source>
        <dbReference type="Pfam" id="PF04893"/>
    </source>
</evidence>
<feature type="domain" description="Yip1" evidence="6">
    <location>
        <begin position="11"/>
        <end position="224"/>
    </location>
</feature>
<dbReference type="RefSeq" id="WP_008046879.1">
    <property type="nucleotide sequence ID" value="NZ_CH724153.1"/>
</dbReference>
<sequence length="226" mass="24535">MSTNTLSALTDVFAAPQQVFLSIRNRTLSPWWPLLILIASTLAVFGWYFFTIDLYPFMETSIQISGQVTSPEEIDLMLQNESVIRIASVASAGIGSLVVYLIVALYFFLAATLVAEEKFSFGQCLSLVAWGSLPGLISILSSAVSYGLADGFVYLTDIDKTSLASLLNMTYDEANFDVASALTVGNVWAYALYGYGFSVLTRSSVTTATIVGLIPPLLHYGLTYLL</sequence>
<comment type="subcellular location">
    <subcellularLocation>
        <location evidence="1">Membrane</location>
        <topology evidence="1">Multi-pass membrane protein</topology>
    </subcellularLocation>
</comment>
<evidence type="ECO:0000256" key="3">
    <source>
        <dbReference type="ARBA" id="ARBA00022989"/>
    </source>
</evidence>
<dbReference type="GO" id="GO:0016020">
    <property type="term" value="C:membrane"/>
    <property type="evidence" value="ECO:0007669"/>
    <property type="project" value="UniProtKB-SubCell"/>
</dbReference>
<evidence type="ECO:0000256" key="5">
    <source>
        <dbReference type="SAM" id="Phobius"/>
    </source>
</evidence>
<evidence type="ECO:0000256" key="1">
    <source>
        <dbReference type="ARBA" id="ARBA00004141"/>
    </source>
</evidence>
<dbReference type="AlphaFoldDB" id="A4BC46"/>
<gene>
    <name evidence="7" type="ORF">MED297_01880</name>
</gene>
<accession>A4BC46</accession>
<reference evidence="7 8" key="1">
    <citation type="submission" date="2006-02" db="EMBL/GenBank/DDBJ databases">
        <authorList>
            <person name="Pinhassi J."/>
            <person name="Pedros-Alio C."/>
            <person name="Ferriera S."/>
            <person name="Johnson J."/>
            <person name="Kravitz S."/>
            <person name="Halpern A."/>
            <person name="Remington K."/>
            <person name="Beeson K."/>
            <person name="Tran B."/>
            <person name="Rogers Y.-H."/>
            <person name="Friedman R."/>
            <person name="Venter J.C."/>
        </authorList>
    </citation>
    <scope>NUCLEOTIDE SEQUENCE [LARGE SCALE GENOMIC DNA]</scope>
    <source>
        <strain evidence="7 8">MED297</strain>
    </source>
</reference>